<dbReference type="KEGG" id="lpav:PLANPX_4172"/>
<evidence type="ECO:0000256" key="6">
    <source>
        <dbReference type="ARBA" id="ARBA00047422"/>
    </source>
</evidence>
<keyword evidence="10" id="KW-1185">Reference proteome</keyword>
<dbReference type="InterPro" id="IPR001525">
    <property type="entry name" value="C5_MeTfrase"/>
</dbReference>
<evidence type="ECO:0000256" key="5">
    <source>
        <dbReference type="ARBA" id="ARBA00022747"/>
    </source>
</evidence>
<protein>
    <recommendedName>
        <fullName evidence="1">DNA (cytosine-5-)-methyltransferase</fullName>
        <ecNumber evidence="1">2.1.1.37</ecNumber>
    </recommendedName>
</protein>
<dbReference type="GO" id="GO:0009307">
    <property type="term" value="P:DNA restriction-modification system"/>
    <property type="evidence" value="ECO:0007669"/>
    <property type="project" value="UniProtKB-KW"/>
</dbReference>
<dbReference type="GO" id="GO:0044027">
    <property type="term" value="P:negative regulation of gene expression via chromosomal CpG island methylation"/>
    <property type="evidence" value="ECO:0007669"/>
    <property type="project" value="TreeGrafter"/>
</dbReference>
<evidence type="ECO:0000256" key="3">
    <source>
        <dbReference type="ARBA" id="ARBA00022679"/>
    </source>
</evidence>
<dbReference type="PANTHER" id="PTHR10629">
    <property type="entry name" value="CYTOSINE-SPECIFIC METHYLTRANSFERASE"/>
    <property type="match status" value="1"/>
</dbReference>
<dbReference type="NCBIfam" id="TIGR00675">
    <property type="entry name" value="dcm"/>
    <property type="match status" value="1"/>
</dbReference>
<evidence type="ECO:0000313" key="10">
    <source>
        <dbReference type="Proteomes" id="UP000326837"/>
    </source>
</evidence>
<dbReference type="Gene3D" id="3.40.50.150">
    <property type="entry name" value="Vaccinia Virus protein VP39"/>
    <property type="match status" value="1"/>
</dbReference>
<keyword evidence="5" id="KW-0680">Restriction system</keyword>
<dbReference type="PROSITE" id="PS51679">
    <property type="entry name" value="SAM_MT_C5"/>
    <property type="match status" value="1"/>
</dbReference>
<keyword evidence="3 7" id="KW-0808">Transferase</keyword>
<dbReference type="PRINTS" id="PR00105">
    <property type="entry name" value="C5METTRFRASE"/>
</dbReference>
<comment type="catalytic activity">
    <reaction evidence="6">
        <text>a 2'-deoxycytidine in DNA + S-adenosyl-L-methionine = a 5-methyl-2'-deoxycytidine in DNA + S-adenosyl-L-homocysteine + H(+)</text>
        <dbReference type="Rhea" id="RHEA:13681"/>
        <dbReference type="Rhea" id="RHEA-COMP:11369"/>
        <dbReference type="Rhea" id="RHEA-COMP:11370"/>
        <dbReference type="ChEBI" id="CHEBI:15378"/>
        <dbReference type="ChEBI" id="CHEBI:57856"/>
        <dbReference type="ChEBI" id="CHEBI:59789"/>
        <dbReference type="ChEBI" id="CHEBI:85452"/>
        <dbReference type="ChEBI" id="CHEBI:85454"/>
        <dbReference type="EC" id="2.1.1.37"/>
    </reaction>
</comment>
<dbReference type="GO" id="GO:0032259">
    <property type="term" value="P:methylation"/>
    <property type="evidence" value="ECO:0007669"/>
    <property type="project" value="UniProtKB-KW"/>
</dbReference>
<dbReference type="Pfam" id="PF00145">
    <property type="entry name" value="DNA_methylase"/>
    <property type="match status" value="1"/>
</dbReference>
<evidence type="ECO:0000256" key="8">
    <source>
        <dbReference type="RuleBase" id="RU000416"/>
    </source>
</evidence>
<comment type="similarity">
    <text evidence="7 8">Belongs to the class I-like SAM-binding methyltransferase superfamily. C5-methyltransferase family.</text>
</comment>
<dbReference type="GO" id="GO:0003677">
    <property type="term" value="F:DNA binding"/>
    <property type="evidence" value="ECO:0007669"/>
    <property type="project" value="TreeGrafter"/>
</dbReference>
<dbReference type="PANTHER" id="PTHR10629:SF52">
    <property type="entry name" value="DNA (CYTOSINE-5)-METHYLTRANSFERASE 1"/>
    <property type="match status" value="1"/>
</dbReference>
<dbReference type="Gene3D" id="3.90.120.10">
    <property type="entry name" value="DNA Methylase, subunit A, domain 2"/>
    <property type="match status" value="1"/>
</dbReference>
<proteinExistence type="inferred from homology"/>
<dbReference type="GO" id="GO:0003886">
    <property type="term" value="F:DNA (cytosine-5-)-methyltransferase activity"/>
    <property type="evidence" value="ECO:0007669"/>
    <property type="project" value="UniProtKB-EC"/>
</dbReference>
<dbReference type="CDD" id="cd00315">
    <property type="entry name" value="Cyt_C5_DNA_methylase"/>
    <property type="match status" value="1"/>
</dbReference>
<evidence type="ECO:0000256" key="7">
    <source>
        <dbReference type="PROSITE-ProRule" id="PRU01016"/>
    </source>
</evidence>
<dbReference type="InterPro" id="IPR029063">
    <property type="entry name" value="SAM-dependent_MTases_sf"/>
</dbReference>
<dbReference type="Proteomes" id="UP000326837">
    <property type="component" value="Chromosome"/>
</dbReference>
<organism evidence="9 10">
    <name type="scientific">Lacipirellula parvula</name>
    <dbReference type="NCBI Taxonomy" id="2650471"/>
    <lineage>
        <taxon>Bacteria</taxon>
        <taxon>Pseudomonadati</taxon>
        <taxon>Planctomycetota</taxon>
        <taxon>Planctomycetia</taxon>
        <taxon>Pirellulales</taxon>
        <taxon>Lacipirellulaceae</taxon>
        <taxon>Lacipirellula</taxon>
    </lineage>
</organism>
<gene>
    <name evidence="9" type="ORF">PLANPX_4172</name>
</gene>
<evidence type="ECO:0000256" key="2">
    <source>
        <dbReference type="ARBA" id="ARBA00022603"/>
    </source>
</evidence>
<keyword evidence="2 7" id="KW-0489">Methyltransferase</keyword>
<feature type="active site" evidence="7">
    <location>
        <position position="84"/>
    </location>
</feature>
<sequence>MEQRPKLLDLFCGIGGLSLGLERAGFDPLGGVDCWEDAAKTFEHNHAPRQCLLGDVSKLRASDIEEFFGIGREQIDVMAGGPPCQGFSTVGKRDSKDPRNKLWEHYLKLVTEIRPAYVLIENVEGLVVMDRGGVCERIVANFAKIGYRVNWKLLRSADYGVPQLRKRVIFIATLDGLAEPSFPARTVPEHVSVADAIFDLPALASGESAVQYDKSPSTRYQKARRGKVRILRNHQAANHPSHLVEVLNHIPDGGNRKSIPDHLQPKSGFHNSYARLASNKPAVAVTSNMRKPSSARATHPTQPRGLTVREGLRLQTFDDSFEVLGSRTSQYLQVGNAVPPLLGEVIGRQLLEAYHANSQRALRAARSRPAVEIKVAVQRQLTLELA</sequence>
<dbReference type="InterPro" id="IPR050390">
    <property type="entry name" value="C5-Methyltransferase"/>
</dbReference>
<dbReference type="SUPFAM" id="SSF53335">
    <property type="entry name" value="S-adenosyl-L-methionine-dependent methyltransferases"/>
    <property type="match status" value="1"/>
</dbReference>
<dbReference type="REBASE" id="356056">
    <property type="entry name" value="M.PbaPX69ORF4172P"/>
</dbReference>
<dbReference type="EMBL" id="AP021861">
    <property type="protein sequence ID" value="BBO34560.1"/>
    <property type="molecule type" value="Genomic_DNA"/>
</dbReference>
<name>A0A5K7XCK4_9BACT</name>
<keyword evidence="4 7" id="KW-0949">S-adenosyl-L-methionine</keyword>
<evidence type="ECO:0000256" key="4">
    <source>
        <dbReference type="ARBA" id="ARBA00022691"/>
    </source>
</evidence>
<accession>A0A5K7XCK4</accession>
<evidence type="ECO:0000256" key="1">
    <source>
        <dbReference type="ARBA" id="ARBA00011975"/>
    </source>
</evidence>
<reference evidence="10" key="1">
    <citation type="submission" date="2019-10" db="EMBL/GenBank/DDBJ databases">
        <title>Lacipirellula parvula gen. nov., sp. nov., representing a lineage of planctomycetes widespread in freshwater anoxic habitats, and description of the family Lacipirellulaceae.</title>
        <authorList>
            <person name="Dedysh S.N."/>
            <person name="Kulichevskaya I.S."/>
            <person name="Beletsky A.V."/>
            <person name="Rakitin A.L."/>
            <person name="Mardanov A.V."/>
            <person name="Ivanova A.A."/>
            <person name="Saltykova V.X."/>
            <person name="Rijpstra W.I.C."/>
            <person name="Sinninghe Damste J.S."/>
            <person name="Ravin N.V."/>
        </authorList>
    </citation>
    <scope>NUCLEOTIDE SEQUENCE [LARGE SCALE GENOMIC DNA]</scope>
    <source>
        <strain evidence="10">PX69</strain>
    </source>
</reference>
<evidence type="ECO:0000313" key="9">
    <source>
        <dbReference type="EMBL" id="BBO34560.1"/>
    </source>
</evidence>
<dbReference type="EC" id="2.1.1.37" evidence="1"/>
<dbReference type="AlphaFoldDB" id="A0A5K7XCK4"/>